<dbReference type="OrthoDB" id="3945549at2759"/>
<accession>A0A139GVM8</accession>
<reference evidence="1 2" key="1">
    <citation type="submission" date="2015-07" db="EMBL/GenBank/DDBJ databases">
        <title>Comparative genomics of the Sigatoka disease complex on banana suggests a link between parallel evolutionary changes in Pseudocercospora fijiensis and Pseudocercospora eumusae and increased virulence on the banana host.</title>
        <authorList>
            <person name="Chang T.-C."/>
            <person name="Salvucci A."/>
            <person name="Crous P.W."/>
            <person name="Stergiopoulos I."/>
        </authorList>
    </citation>
    <scope>NUCLEOTIDE SEQUENCE [LARGE SCALE GENOMIC DNA]</scope>
    <source>
        <strain evidence="1 2">CBS 114824</strain>
    </source>
</reference>
<dbReference type="Proteomes" id="UP000070133">
    <property type="component" value="Unassembled WGS sequence"/>
</dbReference>
<sequence>MAELRHYPMNPEAWANDSAFVQQDAKSLRRTAEAMIDFGLRYQKLERDLKGPGSLLVLGTDLAEDMWYKRLPKKDEYPRRRVLDWLQSEEVQLPQKAAPYARLYRHIIDSKLMELRQIASNIRANTA</sequence>
<protein>
    <submittedName>
        <fullName evidence="1">Uncharacterized protein</fullName>
    </submittedName>
</protein>
<proteinExistence type="predicted"/>
<keyword evidence="2" id="KW-1185">Reference proteome</keyword>
<evidence type="ECO:0000313" key="2">
    <source>
        <dbReference type="Proteomes" id="UP000070133"/>
    </source>
</evidence>
<gene>
    <name evidence="1" type="ORF">AC578_10104</name>
</gene>
<name>A0A139GVM8_9PEZI</name>
<dbReference type="EMBL" id="LFZN01000309">
    <property type="protein sequence ID" value="KXS94240.1"/>
    <property type="molecule type" value="Genomic_DNA"/>
</dbReference>
<organism evidence="1 2">
    <name type="scientific">Pseudocercospora eumusae</name>
    <dbReference type="NCBI Taxonomy" id="321146"/>
    <lineage>
        <taxon>Eukaryota</taxon>
        <taxon>Fungi</taxon>
        <taxon>Dikarya</taxon>
        <taxon>Ascomycota</taxon>
        <taxon>Pezizomycotina</taxon>
        <taxon>Dothideomycetes</taxon>
        <taxon>Dothideomycetidae</taxon>
        <taxon>Mycosphaerellales</taxon>
        <taxon>Mycosphaerellaceae</taxon>
        <taxon>Pseudocercospora</taxon>
    </lineage>
</organism>
<evidence type="ECO:0000313" key="1">
    <source>
        <dbReference type="EMBL" id="KXS94240.1"/>
    </source>
</evidence>
<comment type="caution">
    <text evidence="1">The sequence shown here is derived from an EMBL/GenBank/DDBJ whole genome shotgun (WGS) entry which is preliminary data.</text>
</comment>
<dbReference type="AlphaFoldDB" id="A0A139GVM8"/>